<gene>
    <name evidence="1" type="ORF">R1sor_023929</name>
</gene>
<name>A0ABD3GP18_9MARC</name>
<accession>A0ABD3GP18</accession>
<sequence length="60" mass="6720">MGNIISVAREKGEQFVDIIRQKDSTMQLACHSLPKSQLDQMKFPLSLDRKSSVKNGGKTK</sequence>
<reference evidence="1 2" key="1">
    <citation type="submission" date="2024-09" db="EMBL/GenBank/DDBJ databases">
        <title>Chromosome-scale assembly of Riccia sorocarpa.</title>
        <authorList>
            <person name="Paukszto L."/>
        </authorList>
    </citation>
    <scope>NUCLEOTIDE SEQUENCE [LARGE SCALE GENOMIC DNA]</scope>
    <source>
        <strain evidence="1">LP-2024</strain>
        <tissue evidence="1">Aerial parts of the thallus</tissue>
    </source>
</reference>
<dbReference type="EMBL" id="JBJQOH010000007">
    <property type="protein sequence ID" value="KAL3680973.1"/>
    <property type="molecule type" value="Genomic_DNA"/>
</dbReference>
<dbReference type="AlphaFoldDB" id="A0ABD3GP18"/>
<proteinExistence type="predicted"/>
<dbReference type="Proteomes" id="UP001633002">
    <property type="component" value="Unassembled WGS sequence"/>
</dbReference>
<evidence type="ECO:0000313" key="1">
    <source>
        <dbReference type="EMBL" id="KAL3680973.1"/>
    </source>
</evidence>
<keyword evidence="2" id="KW-1185">Reference proteome</keyword>
<protein>
    <submittedName>
        <fullName evidence="1">Uncharacterized protein</fullName>
    </submittedName>
</protein>
<comment type="caution">
    <text evidence="1">The sequence shown here is derived from an EMBL/GenBank/DDBJ whole genome shotgun (WGS) entry which is preliminary data.</text>
</comment>
<evidence type="ECO:0000313" key="2">
    <source>
        <dbReference type="Proteomes" id="UP001633002"/>
    </source>
</evidence>
<organism evidence="1 2">
    <name type="scientific">Riccia sorocarpa</name>
    <dbReference type="NCBI Taxonomy" id="122646"/>
    <lineage>
        <taxon>Eukaryota</taxon>
        <taxon>Viridiplantae</taxon>
        <taxon>Streptophyta</taxon>
        <taxon>Embryophyta</taxon>
        <taxon>Marchantiophyta</taxon>
        <taxon>Marchantiopsida</taxon>
        <taxon>Marchantiidae</taxon>
        <taxon>Marchantiales</taxon>
        <taxon>Ricciaceae</taxon>
        <taxon>Riccia</taxon>
    </lineage>
</organism>